<reference evidence="3" key="1">
    <citation type="journal article" date="2017" name="Genome Biol. Evol.">
        <title>The complete genome sequence of the phytopathogenic fungus Sclerotinia sclerotiorum reveals insights into the genome architecture of broad host range pathogens.</title>
        <authorList>
            <person name="Derbyshire M."/>
            <person name="Denton-Giles M."/>
            <person name="Hegedus D."/>
            <person name="Seifbarghy S."/>
            <person name="Rollins J."/>
            <person name="van Kan J."/>
            <person name="Seidl M.F."/>
            <person name="Faino L."/>
            <person name="Mbengue M."/>
            <person name="Navaud O."/>
            <person name="Raffaele S."/>
            <person name="Hammond-Kosack K."/>
            <person name="Heard S."/>
            <person name="Oliver R."/>
        </authorList>
    </citation>
    <scope>NUCLEOTIDE SEQUENCE [LARGE SCALE GENOMIC DNA]</scope>
    <source>
        <strain evidence="3">ATCC 18683 / 1980 / Ss-1</strain>
    </source>
</reference>
<evidence type="ECO:0000313" key="3">
    <source>
        <dbReference type="Proteomes" id="UP000177798"/>
    </source>
</evidence>
<dbReference type="EMBL" id="CP017823">
    <property type="protein sequence ID" value="APA12821.1"/>
    <property type="molecule type" value="Genomic_DNA"/>
</dbReference>
<dbReference type="Pfam" id="PF11709">
    <property type="entry name" value="Mit_ribos_Mrp51"/>
    <property type="match status" value="1"/>
</dbReference>
<dbReference type="PANTHER" id="PTHR28058">
    <property type="entry name" value="37S RIBOSOMAL PROTEIN MRP51, MITOCHONDRIAL"/>
    <property type="match status" value="1"/>
</dbReference>
<feature type="region of interest" description="Disordered" evidence="1">
    <location>
        <begin position="280"/>
        <end position="323"/>
    </location>
</feature>
<evidence type="ECO:0000313" key="2">
    <source>
        <dbReference type="EMBL" id="APA12821.1"/>
    </source>
</evidence>
<evidence type="ECO:0000256" key="1">
    <source>
        <dbReference type="SAM" id="MobiDB-lite"/>
    </source>
</evidence>
<dbReference type="InterPro" id="IPR016712">
    <property type="entry name" value="Rbsml_bS1m-like"/>
</dbReference>
<gene>
    <name evidence="2" type="ORF">sscle_10g075910</name>
</gene>
<proteinExistence type="predicted"/>
<sequence length="481" mass="52836">MASTRMSPGGALLRASRVFAIPNPLPRPTGNLSSQATFDSDTATLPHPIHQSITTPQSSLAKGDWGFKRPLPLRATTRTSTPIIRVESIDTFEHVTEFGSAADHTLTLRKWQEMNIPISTPRPSRSAIVATRDQNIPKHRSVFEDNIDTTVRNDSLNPALIGQGKDDTRWKFSGPWLAGLTEGEFQTYVAKEVGRKKSEFRQFLRESCALSLTSEARAKARARALENDEDVTNTLEITADQISEDQLSTYIRHLRHDESTLYQQIRAFLDLAPSPAPIPEGDSPDYYDLLSTKRPKPVDIPTSPSPYAESGPPKTHPSAGLSYSRSSSWTYNHALYGPQAHHPPVEARIVMPKNASGAAPVLGVGGVVVDIPQGFSQFDVRPTTQGFSGPRGQEQVAGLLFVEPEKYGGSKTWVEPKHAYIDAKGKIVLSVYPADRDAIAVKEDKVDEIPEPLQWNYTPPVKKTSFLKQNGSGEGYGLSGF</sequence>
<organism evidence="2 3">
    <name type="scientific">Sclerotinia sclerotiorum (strain ATCC 18683 / 1980 / Ss-1)</name>
    <name type="common">White mold</name>
    <name type="synonym">Whetzelinia sclerotiorum</name>
    <dbReference type="NCBI Taxonomy" id="665079"/>
    <lineage>
        <taxon>Eukaryota</taxon>
        <taxon>Fungi</taxon>
        <taxon>Dikarya</taxon>
        <taxon>Ascomycota</taxon>
        <taxon>Pezizomycotina</taxon>
        <taxon>Leotiomycetes</taxon>
        <taxon>Helotiales</taxon>
        <taxon>Sclerotiniaceae</taxon>
        <taxon>Sclerotinia</taxon>
    </lineage>
</organism>
<accession>A0A1D9QD38</accession>
<dbReference type="Proteomes" id="UP000177798">
    <property type="component" value="Chromosome 10"/>
</dbReference>
<dbReference type="OrthoDB" id="3913595at2759"/>
<dbReference type="PANTHER" id="PTHR28058:SF1">
    <property type="entry name" value="SMALL RIBOSOMAL SUBUNIT PROTEIN BS1M"/>
    <property type="match status" value="1"/>
</dbReference>
<name>A0A1D9QD38_SCLS1</name>
<dbReference type="AlphaFoldDB" id="A0A1D9QD38"/>
<dbReference type="VEuPathDB" id="FungiDB:sscle_10g075910"/>
<protein>
    <submittedName>
        <fullName evidence="2">Uncharacterized protein</fullName>
    </submittedName>
</protein>